<evidence type="ECO:0000313" key="2">
    <source>
        <dbReference type="EMBL" id="KAL0114640.1"/>
    </source>
</evidence>
<keyword evidence="1" id="KW-0472">Membrane</keyword>
<name>A0AAW2FHV0_9HYME</name>
<proteinExistence type="predicted"/>
<reference evidence="2 3" key="1">
    <citation type="submission" date="2023-03" db="EMBL/GenBank/DDBJ databases">
        <title>High recombination rates correlate with genetic variation in Cardiocondyla obscurior ants.</title>
        <authorList>
            <person name="Errbii M."/>
        </authorList>
    </citation>
    <scope>NUCLEOTIDE SEQUENCE [LARGE SCALE GENOMIC DNA]</scope>
    <source>
        <strain evidence="2">Alpha-2009</strain>
        <tissue evidence="2">Whole body</tissue>
    </source>
</reference>
<organism evidence="2 3">
    <name type="scientific">Cardiocondyla obscurior</name>
    <dbReference type="NCBI Taxonomy" id="286306"/>
    <lineage>
        <taxon>Eukaryota</taxon>
        <taxon>Metazoa</taxon>
        <taxon>Ecdysozoa</taxon>
        <taxon>Arthropoda</taxon>
        <taxon>Hexapoda</taxon>
        <taxon>Insecta</taxon>
        <taxon>Pterygota</taxon>
        <taxon>Neoptera</taxon>
        <taxon>Endopterygota</taxon>
        <taxon>Hymenoptera</taxon>
        <taxon>Apocrita</taxon>
        <taxon>Aculeata</taxon>
        <taxon>Formicoidea</taxon>
        <taxon>Formicidae</taxon>
        <taxon>Myrmicinae</taxon>
        <taxon>Cardiocondyla</taxon>
    </lineage>
</organism>
<accession>A0AAW2FHV0</accession>
<dbReference type="EMBL" id="JADYXP020000011">
    <property type="protein sequence ID" value="KAL0114640.1"/>
    <property type="molecule type" value="Genomic_DNA"/>
</dbReference>
<keyword evidence="1" id="KW-1133">Transmembrane helix</keyword>
<protein>
    <submittedName>
        <fullName evidence="2">Uncharacterized protein</fullName>
    </submittedName>
</protein>
<gene>
    <name evidence="2" type="ORF">PUN28_011739</name>
</gene>
<dbReference type="Proteomes" id="UP001430953">
    <property type="component" value="Unassembled WGS sequence"/>
</dbReference>
<dbReference type="AlphaFoldDB" id="A0AAW2FHV0"/>
<keyword evidence="1" id="KW-0812">Transmembrane</keyword>
<evidence type="ECO:0000256" key="1">
    <source>
        <dbReference type="SAM" id="Phobius"/>
    </source>
</evidence>
<feature type="transmembrane region" description="Helical" evidence="1">
    <location>
        <begin position="35"/>
        <end position="60"/>
    </location>
</feature>
<keyword evidence="3" id="KW-1185">Reference proteome</keyword>
<sequence>MDFESVNTLNVRFNLLAGNLLPMTNYSSFSLFAKIYSVVTWLIELIFIITVVVGCIYLPIEKTLEDGMTRFSEILDGIIFTFQTTFMVLQILSHKKLIHQFIQKLNEMLHIADETMKNTVTATLQPVKYPIKYYWTTGIGSTTFWNLIAFLLMFEKDLFYLDDYIIPIAISKQPFSSTIFAIGTSFITISAVLMVIKKVSVDLYMMHLILMTTTQYKYISVKLAKVCQIEKNDNKFKENYSHELNRKKELEIRALCRHHRDVIK</sequence>
<feature type="transmembrane region" description="Helical" evidence="1">
    <location>
        <begin position="174"/>
        <end position="196"/>
    </location>
</feature>
<comment type="caution">
    <text evidence="2">The sequence shown here is derived from an EMBL/GenBank/DDBJ whole genome shotgun (WGS) entry which is preliminary data.</text>
</comment>
<feature type="transmembrane region" description="Helical" evidence="1">
    <location>
        <begin position="133"/>
        <end position="154"/>
    </location>
</feature>
<evidence type="ECO:0000313" key="3">
    <source>
        <dbReference type="Proteomes" id="UP001430953"/>
    </source>
</evidence>